<evidence type="ECO:0000313" key="3">
    <source>
        <dbReference type="RefSeq" id="XP_026688860.1"/>
    </source>
</evidence>
<proteinExistence type="predicted"/>
<dbReference type="RefSeq" id="XP_026688860.1">
    <property type="nucleotide sequence ID" value="XM_026833059.1"/>
</dbReference>
<dbReference type="KEGG" id="dci:103523645"/>
<feature type="region of interest" description="Disordered" evidence="1">
    <location>
        <begin position="440"/>
        <end position="498"/>
    </location>
</feature>
<dbReference type="GeneID" id="103523645"/>
<dbReference type="AlphaFoldDB" id="A0A3Q0JPT9"/>
<gene>
    <name evidence="3" type="primary">LOC103523645</name>
</gene>
<reference evidence="3" key="1">
    <citation type="submission" date="2025-08" db="UniProtKB">
        <authorList>
            <consortium name="RefSeq"/>
        </authorList>
    </citation>
    <scope>IDENTIFICATION</scope>
</reference>
<keyword evidence="2" id="KW-1185">Reference proteome</keyword>
<protein>
    <submittedName>
        <fullName evidence="3">Uncharacterized protein LOC103523645</fullName>
    </submittedName>
</protein>
<sequence>MSAHSGEGGGDTGLLLENDIGIVYLPESLQISLNCVVGEHLGVDNQWMKVPAEFILAEVWERDSASVFAPYKEAIKNYTLPYMWLGFNPARTELDEFLICTTAAGFASLEKQLTNEELRLYRLAEKTIEPRTWDSFGSEKDIEEAKLCSTRQKMGLSLELDACSRSLQSREPLVTVEPEAVELRPRTKEVFDLVERTLFDVSVQAIPRTVSTKAQTNTPFRRNAAIQSDHDETLLQDLTRLSRQETAERELDDDVLTQATRVEEFRRSLKSKANLVLAGVRGNEVVDLFDTSADQDLVTTPDTKQSKVKKEEAEVERFEEVEVFADVSSIRGKQISSVSWHPNYGAVFSRIWCCRVLAGVRGNEVVDLFDTSADQDLVTTPDTKQSKVKKEEAEVERFEEVEVFADVSSIRGKQISSVSWHPNYGGIVAVAYVTKLSTDCSVPDDKSDRDEVLSTSETSLSYEDSDTESVILPPIEKPKEKTGGGEDGGGGGDDETLATVEKKKLRRTSDLRVWRDQTAPPLPFLELDISKYESETFAYQPFPEEEALDWTSVIRKKLVVLDSNVPELMTAMPGEDDVVIIGQEEFEKLKEKAEKVEELKKKTGRGIHDEGGEGDKARELCYRNQAFEELWELAAFKDSNVKHKGQGDMKRIISRNVLKDLWKYSKKEWPFGPLLLKELQHMYLLSSDDEEEEKAGEDLHQEIPESVLPSSLQALKQKRSQPPKATKRLASSIRAAVAAQRKPASLFEAALERNAALRQKFNRIQGKVKELEPGLEVTEGKKYGKVLEEDPDRDPILGAENAVFVWSVCDNLIPVINSAGEFDLKEPSDKELSYQLISSSLYGKMKFWDMKSKAYLIEQEDLPAKQVRPFADKTLPRNPTELENLNRVWKPFYTVRPVQAANTSNQSITSGTSVRPVQAANTSNQSITSGTSAFGNFFTVPYTNINCRKNTSGDSSKPELPQYQFVREKIRASDFPRTVQFGSFSGVTCLTSWTGRLKSRDFDEDARLLWKQEHHDGPVTSLGSSLVSSMLKRLRKHYELVHHMRSATSLDENQLASSISWGSKVISRSEHSREADMMSQLSTMSQLRTVTRVEPIEDTSLLTFSQASQATSVHSKLSSIELSSQVSTLGDSSALPIPTDITSLDMIAESERREGSELSLREEGSAMEELNVQEGSEVIEIME</sequence>
<dbReference type="PaxDb" id="121845-A0A3Q0JPT9"/>
<dbReference type="Proteomes" id="UP000079169">
    <property type="component" value="Unplaced"/>
</dbReference>
<accession>A0A3Q0JPT9</accession>
<name>A0A3Q0JPT9_DIACI</name>
<evidence type="ECO:0000256" key="1">
    <source>
        <dbReference type="SAM" id="MobiDB-lite"/>
    </source>
</evidence>
<feature type="compositionally biased region" description="Basic and acidic residues" evidence="1">
    <location>
        <begin position="443"/>
        <end position="452"/>
    </location>
</feature>
<evidence type="ECO:0000313" key="2">
    <source>
        <dbReference type="Proteomes" id="UP000079169"/>
    </source>
</evidence>
<dbReference type="STRING" id="121845.A0A3Q0JPT9"/>
<organism evidence="2 3">
    <name type="scientific">Diaphorina citri</name>
    <name type="common">Asian citrus psyllid</name>
    <dbReference type="NCBI Taxonomy" id="121845"/>
    <lineage>
        <taxon>Eukaryota</taxon>
        <taxon>Metazoa</taxon>
        <taxon>Ecdysozoa</taxon>
        <taxon>Arthropoda</taxon>
        <taxon>Hexapoda</taxon>
        <taxon>Insecta</taxon>
        <taxon>Pterygota</taxon>
        <taxon>Neoptera</taxon>
        <taxon>Paraneoptera</taxon>
        <taxon>Hemiptera</taxon>
        <taxon>Sternorrhyncha</taxon>
        <taxon>Psylloidea</taxon>
        <taxon>Psyllidae</taxon>
        <taxon>Diaphorininae</taxon>
        <taxon>Diaphorina</taxon>
    </lineage>
</organism>
<feature type="compositionally biased region" description="Polar residues" evidence="1">
    <location>
        <begin position="453"/>
        <end position="462"/>
    </location>
</feature>